<keyword evidence="3" id="KW-1185">Reference proteome</keyword>
<dbReference type="EMBL" id="JACWFH010000033">
    <property type="protein sequence ID" value="MBY0099198.1"/>
    <property type="molecule type" value="Genomic_DNA"/>
</dbReference>
<proteinExistence type="predicted"/>
<organism evidence="2 3">
    <name type="scientific">Mesobacillus maritimus</name>
    <dbReference type="NCBI Taxonomy" id="1643336"/>
    <lineage>
        <taxon>Bacteria</taxon>
        <taxon>Bacillati</taxon>
        <taxon>Bacillota</taxon>
        <taxon>Bacilli</taxon>
        <taxon>Bacillales</taxon>
        <taxon>Bacillaceae</taxon>
        <taxon>Mesobacillus</taxon>
    </lineage>
</organism>
<evidence type="ECO:0000259" key="1">
    <source>
        <dbReference type="Pfam" id="PF11738"/>
    </source>
</evidence>
<dbReference type="Pfam" id="PF11738">
    <property type="entry name" value="DUF3298"/>
    <property type="match status" value="1"/>
</dbReference>
<evidence type="ECO:0000313" key="3">
    <source>
        <dbReference type="Proteomes" id="UP000769780"/>
    </source>
</evidence>
<reference evidence="2 3" key="1">
    <citation type="submission" date="2020-07" db="EMBL/GenBank/DDBJ databases">
        <title>Fungal Genomes of the International Space Station.</title>
        <authorList>
            <person name="Seuylemezian A."/>
            <person name="Singh N.K."/>
            <person name="Wood J."/>
            <person name="Venkateswaran K."/>
        </authorList>
    </citation>
    <scope>NUCLEOTIDE SEQUENCE [LARGE SCALE GENOMIC DNA]</scope>
    <source>
        <strain evidence="2 3">PL-B2</strain>
    </source>
</reference>
<dbReference type="Gene3D" id="3.30.565.40">
    <property type="entry name" value="Fervidobacterium nodosum Rt17-B1 like"/>
    <property type="match status" value="1"/>
</dbReference>
<dbReference type="InterPro" id="IPR021729">
    <property type="entry name" value="DUF3298"/>
</dbReference>
<dbReference type="InterPro" id="IPR037126">
    <property type="entry name" value="PdaC/RsiV-like_sf"/>
</dbReference>
<sequence length="206" mass="23577">MPVTLPVLMKTMNVSNGPDLQVFYPRVVKMQNTALEHLINTSIVNQTQELINLQVNQSPSTVVEMLGTYEVKNNQRDVLSLAFSNYTYYYQAAHGMTYIKSLSFDLKQGKLLQLKDLFKPDSDYINRISGLILAQIAERDIPLLEEFTTIQPDQNFYIADKTLVIYFQLYELTPYVFGFPMFPLSVYDLQDIIVEDGALGRLGQNN</sequence>
<comment type="caution">
    <text evidence="2">The sequence shown here is derived from an EMBL/GenBank/DDBJ whole genome shotgun (WGS) entry which is preliminary data.</text>
</comment>
<dbReference type="RefSeq" id="WP_221875412.1">
    <property type="nucleotide sequence ID" value="NZ_JACWFH010000033.1"/>
</dbReference>
<accession>A0ABS7KAA4</accession>
<dbReference type="Gene3D" id="3.90.640.20">
    <property type="entry name" value="Heat-shock cognate protein, ATPase"/>
    <property type="match status" value="1"/>
</dbReference>
<evidence type="ECO:0000313" key="2">
    <source>
        <dbReference type="EMBL" id="MBY0099198.1"/>
    </source>
</evidence>
<gene>
    <name evidence="2" type="ORF">H0185_20740</name>
</gene>
<dbReference type="Proteomes" id="UP000769780">
    <property type="component" value="Unassembled WGS sequence"/>
</dbReference>
<protein>
    <submittedName>
        <fullName evidence="2">DUF3298 domain-containing protein</fullName>
    </submittedName>
</protein>
<name>A0ABS7KAA4_9BACI</name>
<feature type="domain" description="DUF3298" evidence="1">
    <location>
        <begin position="115"/>
        <end position="184"/>
    </location>
</feature>